<evidence type="ECO:0000313" key="3">
    <source>
        <dbReference type="Proteomes" id="UP000242180"/>
    </source>
</evidence>
<keyword evidence="1" id="KW-0472">Membrane</keyword>
<accession>A0A1X2HI05</accession>
<gene>
    <name evidence="2" type="ORF">BCR43DRAFT_488068</name>
</gene>
<dbReference type="Proteomes" id="UP000242180">
    <property type="component" value="Unassembled WGS sequence"/>
</dbReference>
<evidence type="ECO:0000256" key="1">
    <source>
        <dbReference type="SAM" id="Phobius"/>
    </source>
</evidence>
<dbReference type="InParanoid" id="A0A1X2HI05"/>
<protein>
    <submittedName>
        <fullName evidence="2">Uncharacterized protein</fullName>
    </submittedName>
</protein>
<comment type="caution">
    <text evidence="2">The sequence shown here is derived from an EMBL/GenBank/DDBJ whole genome shotgun (WGS) entry which is preliminary data.</text>
</comment>
<dbReference type="AlphaFoldDB" id="A0A1X2HI05"/>
<keyword evidence="1" id="KW-1133">Transmembrane helix</keyword>
<feature type="non-terminal residue" evidence="2">
    <location>
        <position position="60"/>
    </location>
</feature>
<organism evidence="2 3">
    <name type="scientific">Syncephalastrum racemosum</name>
    <name type="common">Filamentous fungus</name>
    <dbReference type="NCBI Taxonomy" id="13706"/>
    <lineage>
        <taxon>Eukaryota</taxon>
        <taxon>Fungi</taxon>
        <taxon>Fungi incertae sedis</taxon>
        <taxon>Mucoromycota</taxon>
        <taxon>Mucoromycotina</taxon>
        <taxon>Mucoromycetes</taxon>
        <taxon>Mucorales</taxon>
        <taxon>Syncephalastraceae</taxon>
        <taxon>Syncephalastrum</taxon>
    </lineage>
</organism>
<name>A0A1X2HI05_SYNRA</name>
<reference evidence="2 3" key="1">
    <citation type="submission" date="2016-07" db="EMBL/GenBank/DDBJ databases">
        <title>Pervasive Adenine N6-methylation of Active Genes in Fungi.</title>
        <authorList>
            <consortium name="DOE Joint Genome Institute"/>
            <person name="Mondo S.J."/>
            <person name="Dannebaum R.O."/>
            <person name="Kuo R.C."/>
            <person name="Labutti K."/>
            <person name="Haridas S."/>
            <person name="Kuo A."/>
            <person name="Salamov A."/>
            <person name="Ahrendt S.R."/>
            <person name="Lipzen A."/>
            <person name="Sullivan W."/>
            <person name="Andreopoulos W.B."/>
            <person name="Clum A."/>
            <person name="Lindquist E."/>
            <person name="Daum C."/>
            <person name="Ramamoorthy G.K."/>
            <person name="Gryganskyi A."/>
            <person name="Culley D."/>
            <person name="Magnuson J.K."/>
            <person name="James T.Y."/>
            <person name="O'Malley M.A."/>
            <person name="Stajich J.E."/>
            <person name="Spatafora J.W."/>
            <person name="Visel A."/>
            <person name="Grigoriev I.V."/>
        </authorList>
    </citation>
    <scope>NUCLEOTIDE SEQUENCE [LARGE SCALE GENOMIC DNA]</scope>
    <source>
        <strain evidence="2 3">NRRL 2496</strain>
    </source>
</reference>
<dbReference type="EMBL" id="MCGN01000003">
    <property type="protein sequence ID" value="ORY98734.1"/>
    <property type="molecule type" value="Genomic_DNA"/>
</dbReference>
<evidence type="ECO:0000313" key="2">
    <source>
        <dbReference type="EMBL" id="ORY98734.1"/>
    </source>
</evidence>
<proteinExistence type="predicted"/>
<feature type="transmembrane region" description="Helical" evidence="1">
    <location>
        <begin position="21"/>
        <end position="39"/>
    </location>
</feature>
<sequence length="60" mass="7163">MIRSVPAYRQPSKLHYSIKDIMHVCLLCVTRLFGLFFILKVEDYYSETTEKLQLSCSLWF</sequence>
<keyword evidence="1" id="KW-0812">Transmembrane</keyword>
<keyword evidence="3" id="KW-1185">Reference proteome</keyword>